<feature type="region of interest" description="Disordered" evidence="1">
    <location>
        <begin position="24"/>
        <end position="58"/>
    </location>
</feature>
<feature type="region of interest" description="Disordered" evidence="1">
    <location>
        <begin position="161"/>
        <end position="235"/>
    </location>
</feature>
<proteinExistence type="predicted"/>
<dbReference type="AlphaFoldDB" id="A0A6J5GVB9"/>
<dbReference type="Proteomes" id="UP000494119">
    <property type="component" value="Unassembled WGS sequence"/>
</dbReference>
<organism evidence="2 3">
    <name type="scientific">Paraburkholderia caffeinitolerans</name>
    <dbReference type="NCBI Taxonomy" id="1723730"/>
    <lineage>
        <taxon>Bacteria</taxon>
        <taxon>Pseudomonadati</taxon>
        <taxon>Pseudomonadota</taxon>
        <taxon>Betaproteobacteria</taxon>
        <taxon>Burkholderiales</taxon>
        <taxon>Burkholderiaceae</taxon>
        <taxon>Paraburkholderia</taxon>
    </lineage>
</organism>
<reference evidence="2 3" key="1">
    <citation type="submission" date="2020-04" db="EMBL/GenBank/DDBJ databases">
        <authorList>
            <person name="De Canck E."/>
        </authorList>
    </citation>
    <scope>NUCLEOTIDE SEQUENCE [LARGE SCALE GENOMIC DNA]</scope>
    <source>
        <strain evidence="2 3">LMG 28688</strain>
    </source>
</reference>
<sequence>MVSATVHRRDALALIIPQPGVSEATRFPARPGDRLARPPRPVAKSGASASAPRTERRRSPVSRLAQRVLFWFDLAVLNVSHRIARWRLTSTHYGCEELHPSRTHLSPTCSILRARVVASSMDEKKRRPEARVWNRSIRLRFETPLSRLQLLPHTSRGLRLWPSSTSQSKSNKYAIAPGGMHSDAPASSTGPLPARMPHTRADSSRLVRNEATTHHCVARPRGSPHSENIVQARRQ</sequence>
<evidence type="ECO:0000313" key="3">
    <source>
        <dbReference type="Proteomes" id="UP000494119"/>
    </source>
</evidence>
<accession>A0A6J5GVB9</accession>
<evidence type="ECO:0000313" key="2">
    <source>
        <dbReference type="EMBL" id="CAB3806418.1"/>
    </source>
</evidence>
<evidence type="ECO:0000256" key="1">
    <source>
        <dbReference type="SAM" id="MobiDB-lite"/>
    </source>
</evidence>
<feature type="compositionally biased region" description="Polar residues" evidence="1">
    <location>
        <begin position="162"/>
        <end position="171"/>
    </location>
</feature>
<gene>
    <name evidence="2" type="ORF">LMG28688_06356</name>
</gene>
<dbReference type="EMBL" id="CADIKL010000049">
    <property type="protein sequence ID" value="CAB3806418.1"/>
    <property type="molecule type" value="Genomic_DNA"/>
</dbReference>
<feature type="compositionally biased region" description="Basic and acidic residues" evidence="1">
    <location>
        <begin position="199"/>
        <end position="213"/>
    </location>
</feature>
<name>A0A6J5GVB9_9BURK</name>
<keyword evidence="3" id="KW-1185">Reference proteome</keyword>
<protein>
    <submittedName>
        <fullName evidence="2">Uncharacterized protein</fullName>
    </submittedName>
</protein>